<name>A0ABW2H5B6_9ACTN</name>
<evidence type="ECO:0000313" key="1">
    <source>
        <dbReference type="EMBL" id="MFC7247113.1"/>
    </source>
</evidence>
<proteinExistence type="predicted"/>
<gene>
    <name evidence="1" type="ORF">ACFQO7_31950</name>
</gene>
<comment type="caution">
    <text evidence="1">The sequence shown here is derived from an EMBL/GenBank/DDBJ whole genome shotgun (WGS) entry which is preliminary data.</text>
</comment>
<protein>
    <submittedName>
        <fullName evidence="1">Uncharacterized protein</fullName>
    </submittedName>
</protein>
<dbReference type="RefSeq" id="WP_376809869.1">
    <property type="nucleotide sequence ID" value="NZ_JBHTAC010000050.1"/>
</dbReference>
<evidence type="ECO:0000313" key="2">
    <source>
        <dbReference type="Proteomes" id="UP001596392"/>
    </source>
</evidence>
<keyword evidence="2" id="KW-1185">Reference proteome</keyword>
<dbReference type="EMBL" id="JBHTAC010000050">
    <property type="protein sequence ID" value="MFC7247113.1"/>
    <property type="molecule type" value="Genomic_DNA"/>
</dbReference>
<reference evidence="2" key="1">
    <citation type="journal article" date="2019" name="Int. J. Syst. Evol. Microbiol.">
        <title>The Global Catalogue of Microorganisms (GCM) 10K type strain sequencing project: providing services to taxonomists for standard genome sequencing and annotation.</title>
        <authorList>
            <consortium name="The Broad Institute Genomics Platform"/>
            <consortium name="The Broad Institute Genome Sequencing Center for Infectious Disease"/>
            <person name="Wu L."/>
            <person name="Ma J."/>
        </authorList>
    </citation>
    <scope>NUCLEOTIDE SEQUENCE [LARGE SCALE GENOMIC DNA]</scope>
    <source>
        <strain evidence="2">CGMCC 1.9106</strain>
    </source>
</reference>
<sequence length="50" mass="5814">MWNLLERRSACGLRQRVEKQALVQPLRSARVVLSRKGEDYREKTGRPDCG</sequence>
<accession>A0ABW2H5B6</accession>
<organism evidence="1 2">
    <name type="scientific">Catellatospora aurea</name>
    <dbReference type="NCBI Taxonomy" id="1337874"/>
    <lineage>
        <taxon>Bacteria</taxon>
        <taxon>Bacillati</taxon>
        <taxon>Actinomycetota</taxon>
        <taxon>Actinomycetes</taxon>
        <taxon>Micromonosporales</taxon>
        <taxon>Micromonosporaceae</taxon>
        <taxon>Catellatospora</taxon>
    </lineage>
</organism>
<dbReference type="Proteomes" id="UP001596392">
    <property type="component" value="Unassembled WGS sequence"/>
</dbReference>